<gene>
    <name evidence="6" type="ORF">A8990_101320</name>
</gene>
<comment type="similarity">
    <text evidence="2">Belongs to the short-chain dehydrogenases/reductases (SDR) family.</text>
</comment>
<keyword evidence="7" id="KW-1185">Reference proteome</keyword>
<dbReference type="Gene3D" id="3.40.50.720">
    <property type="entry name" value="NAD(P)-binding Rossmann-like Domain"/>
    <property type="match status" value="1"/>
</dbReference>
<dbReference type="InterPro" id="IPR020904">
    <property type="entry name" value="Sc_DH/Rdtase_CS"/>
</dbReference>
<evidence type="ECO:0000256" key="5">
    <source>
        <dbReference type="ARBA" id="ARBA00023002"/>
    </source>
</evidence>
<comment type="caution">
    <text evidence="6">The sequence shown here is derived from an EMBL/GenBank/DDBJ whole genome shotgun (WGS) entry which is preliminary data.</text>
</comment>
<dbReference type="OrthoDB" id="9794387at2"/>
<dbReference type="Proteomes" id="UP000256304">
    <property type="component" value="Unassembled WGS sequence"/>
</dbReference>
<keyword evidence="5" id="KW-0560">Oxidoreductase</keyword>
<evidence type="ECO:0000256" key="1">
    <source>
        <dbReference type="ARBA" id="ARBA00004496"/>
    </source>
</evidence>
<dbReference type="GO" id="GO:0006729">
    <property type="term" value="P:tetrahydrobiopterin biosynthetic process"/>
    <property type="evidence" value="ECO:0007669"/>
    <property type="project" value="TreeGrafter"/>
</dbReference>
<evidence type="ECO:0000256" key="2">
    <source>
        <dbReference type="ARBA" id="ARBA00006484"/>
    </source>
</evidence>
<name>A0A3D9SPN5_9BACL</name>
<dbReference type="GO" id="GO:0005737">
    <property type="term" value="C:cytoplasm"/>
    <property type="evidence" value="ECO:0007669"/>
    <property type="project" value="UniProtKB-SubCell"/>
</dbReference>
<dbReference type="GO" id="GO:0004757">
    <property type="term" value="F:sepiapterin reductase (NADP+) activity"/>
    <property type="evidence" value="ECO:0007669"/>
    <property type="project" value="TreeGrafter"/>
</dbReference>
<sequence length="256" mass="28065">MMKEKVSCNKAAIVTGTSRGLGEAIAEELILQGYQVFGMARTAPDERLARVDAFAFVQCDLADTGALEASFDYISRSVDISQVEELLLINNAAMLEPLRPLPEIAAAEMAKHLETSLLAPMVLCSRFIKLVQVQEQHSCRATIVNVTSGLGEYAAPSMSMYCSSKAAINMLTRCIAEEQGDAARPVQAYAYDPGMIDTAMQTAARGQELGQFPLQRFFQESYETGKLRQASDVALELLRMLQEPHENGSLLKATRY</sequence>
<organism evidence="6 7">
    <name type="scientific">Paenibacillus taihuensis</name>
    <dbReference type="NCBI Taxonomy" id="1156355"/>
    <lineage>
        <taxon>Bacteria</taxon>
        <taxon>Bacillati</taxon>
        <taxon>Bacillota</taxon>
        <taxon>Bacilli</taxon>
        <taxon>Bacillales</taxon>
        <taxon>Paenibacillaceae</taxon>
        <taxon>Paenibacillus</taxon>
    </lineage>
</organism>
<dbReference type="PANTHER" id="PTHR44085:SF2">
    <property type="entry name" value="SEPIAPTERIN REDUCTASE"/>
    <property type="match status" value="1"/>
</dbReference>
<dbReference type="InterPro" id="IPR002347">
    <property type="entry name" value="SDR_fam"/>
</dbReference>
<accession>A0A3D9SPN5</accession>
<keyword evidence="4" id="KW-0521">NADP</keyword>
<dbReference type="PANTHER" id="PTHR44085">
    <property type="entry name" value="SEPIAPTERIN REDUCTASE"/>
    <property type="match status" value="1"/>
</dbReference>
<evidence type="ECO:0000256" key="3">
    <source>
        <dbReference type="ARBA" id="ARBA00022490"/>
    </source>
</evidence>
<dbReference type="SUPFAM" id="SSF51735">
    <property type="entry name" value="NAD(P)-binding Rossmann-fold domains"/>
    <property type="match status" value="1"/>
</dbReference>
<protein>
    <submittedName>
        <fullName evidence="6">Benzil reductase ((S)-benzoin forming)</fullName>
    </submittedName>
</protein>
<keyword evidence="3" id="KW-0963">Cytoplasm</keyword>
<comment type="subcellular location">
    <subcellularLocation>
        <location evidence="1">Cytoplasm</location>
    </subcellularLocation>
</comment>
<evidence type="ECO:0000313" key="6">
    <source>
        <dbReference type="EMBL" id="REE94524.1"/>
    </source>
</evidence>
<dbReference type="InterPro" id="IPR051721">
    <property type="entry name" value="Biopterin_syn/organic_redct"/>
</dbReference>
<proteinExistence type="inferred from homology"/>
<dbReference type="PROSITE" id="PS00061">
    <property type="entry name" value="ADH_SHORT"/>
    <property type="match status" value="1"/>
</dbReference>
<dbReference type="EMBL" id="QTTN01000001">
    <property type="protein sequence ID" value="REE94524.1"/>
    <property type="molecule type" value="Genomic_DNA"/>
</dbReference>
<evidence type="ECO:0000313" key="7">
    <source>
        <dbReference type="Proteomes" id="UP000256304"/>
    </source>
</evidence>
<dbReference type="AlphaFoldDB" id="A0A3D9SPN5"/>
<dbReference type="InterPro" id="IPR036291">
    <property type="entry name" value="NAD(P)-bd_dom_sf"/>
</dbReference>
<dbReference type="Pfam" id="PF00106">
    <property type="entry name" value="adh_short"/>
    <property type="match status" value="1"/>
</dbReference>
<dbReference type="RefSeq" id="WP_116187239.1">
    <property type="nucleotide sequence ID" value="NZ_QTTN01000001.1"/>
</dbReference>
<dbReference type="PRINTS" id="PR00081">
    <property type="entry name" value="GDHRDH"/>
</dbReference>
<evidence type="ECO:0000256" key="4">
    <source>
        <dbReference type="ARBA" id="ARBA00022857"/>
    </source>
</evidence>
<reference evidence="6 7" key="1">
    <citation type="submission" date="2018-08" db="EMBL/GenBank/DDBJ databases">
        <title>Genomic Encyclopedia of Type Strains, Phase III (KMG-III): the genomes of soil and plant-associated and newly described type strains.</title>
        <authorList>
            <person name="Whitman W."/>
        </authorList>
    </citation>
    <scope>NUCLEOTIDE SEQUENCE [LARGE SCALE GENOMIC DNA]</scope>
    <source>
        <strain evidence="6 7">CGMCC 1.10966</strain>
    </source>
</reference>